<evidence type="ECO:0000313" key="7">
    <source>
        <dbReference type="EMBL" id="EET62336.1"/>
    </source>
</evidence>
<keyword evidence="5" id="KW-0949">S-adenosyl-L-methionine</keyword>
<dbReference type="InterPro" id="IPR012818">
    <property type="entry name" value="CbiE"/>
</dbReference>
<dbReference type="Gene3D" id="3.40.50.150">
    <property type="entry name" value="Vaccinia Virus protein VP39"/>
    <property type="match status" value="1"/>
</dbReference>
<dbReference type="GO" id="GO:0016994">
    <property type="term" value="F:precorrin-6A reductase activity"/>
    <property type="evidence" value="ECO:0007669"/>
    <property type="project" value="InterPro"/>
</dbReference>
<dbReference type="PANTHER" id="PTHR43182:SF1">
    <property type="entry name" value="COBALT-PRECORRIN-7 C(5)-METHYLTRANSFERASE"/>
    <property type="match status" value="1"/>
</dbReference>
<dbReference type="InterPro" id="IPR014776">
    <property type="entry name" value="4pyrrole_Mease_sub2"/>
</dbReference>
<dbReference type="EMBL" id="ACCL02000002">
    <property type="protein sequence ID" value="EET62336.1"/>
    <property type="molecule type" value="Genomic_DNA"/>
</dbReference>
<dbReference type="Proteomes" id="UP000005561">
    <property type="component" value="Unassembled WGS sequence"/>
</dbReference>
<organism evidence="7 8">
    <name type="scientific">Marvinbryantia formatexigens DSM 14469</name>
    <dbReference type="NCBI Taxonomy" id="478749"/>
    <lineage>
        <taxon>Bacteria</taxon>
        <taxon>Bacillati</taxon>
        <taxon>Bacillota</taxon>
        <taxon>Clostridia</taxon>
        <taxon>Lachnospirales</taxon>
        <taxon>Lachnospiraceae</taxon>
        <taxon>Marvinbryantia</taxon>
    </lineage>
</organism>
<dbReference type="eggNOG" id="COG2242">
    <property type="taxonomic scope" value="Bacteria"/>
</dbReference>
<dbReference type="OrthoDB" id="9780707at2"/>
<dbReference type="AlphaFoldDB" id="C6L9S9"/>
<evidence type="ECO:0000313" key="8">
    <source>
        <dbReference type="Proteomes" id="UP000005561"/>
    </source>
</evidence>
<dbReference type="NCBIfam" id="TIGR00715">
    <property type="entry name" value="precor6x_red"/>
    <property type="match status" value="1"/>
</dbReference>
<comment type="pathway">
    <text evidence="1">Cofactor biosynthesis; adenosylcobalamin biosynthesis.</text>
</comment>
<comment type="caution">
    <text evidence="7">The sequence shown here is derived from an EMBL/GenBank/DDBJ whole genome shotgun (WGS) entry which is preliminary data.</text>
</comment>
<dbReference type="InterPro" id="IPR014008">
    <property type="entry name" value="Cbl_synth_MTase_CbiT"/>
</dbReference>
<name>C6L9S9_9FIRM</name>
<evidence type="ECO:0000256" key="1">
    <source>
        <dbReference type="ARBA" id="ARBA00004953"/>
    </source>
</evidence>
<accession>C6L9S9</accession>
<dbReference type="GO" id="GO:0008276">
    <property type="term" value="F:protein methyltransferase activity"/>
    <property type="evidence" value="ECO:0007669"/>
    <property type="project" value="InterPro"/>
</dbReference>
<protein>
    <recommendedName>
        <fullName evidence="6">Tetrapyrrole methylase domain-containing protein</fullName>
    </recommendedName>
</protein>
<dbReference type="eggNOG" id="COG2241">
    <property type="taxonomic scope" value="Bacteria"/>
</dbReference>
<reference evidence="7" key="1">
    <citation type="submission" date="2009-07" db="EMBL/GenBank/DDBJ databases">
        <authorList>
            <person name="Weinstock G."/>
            <person name="Sodergren E."/>
            <person name="Clifton S."/>
            <person name="Fulton L."/>
            <person name="Fulton B."/>
            <person name="Courtney L."/>
            <person name="Fronick C."/>
            <person name="Harrison M."/>
            <person name="Strong C."/>
            <person name="Farmer C."/>
            <person name="Delahaunty K."/>
            <person name="Markovic C."/>
            <person name="Hall O."/>
            <person name="Minx P."/>
            <person name="Tomlinson C."/>
            <person name="Mitreva M."/>
            <person name="Nelson J."/>
            <person name="Hou S."/>
            <person name="Wollam A."/>
            <person name="Pepin K.H."/>
            <person name="Johnson M."/>
            <person name="Bhonagiri V."/>
            <person name="Nash W.E."/>
            <person name="Warren W."/>
            <person name="Chinwalla A."/>
            <person name="Mardis E.R."/>
            <person name="Wilson R.K."/>
        </authorList>
    </citation>
    <scope>NUCLEOTIDE SEQUENCE [LARGE SCALE GENOMIC DNA]</scope>
    <source>
        <strain evidence="7">DSM 14469</strain>
    </source>
</reference>
<dbReference type="InterPro" id="IPR050714">
    <property type="entry name" value="Cobalamin_biosynth_MTase"/>
</dbReference>
<dbReference type="InterPro" id="IPR029063">
    <property type="entry name" value="SAM-dependent_MTases_sf"/>
</dbReference>
<evidence type="ECO:0000256" key="5">
    <source>
        <dbReference type="ARBA" id="ARBA00022691"/>
    </source>
</evidence>
<dbReference type="SUPFAM" id="SSF53790">
    <property type="entry name" value="Tetrapyrrole methylase"/>
    <property type="match status" value="1"/>
</dbReference>
<evidence type="ECO:0000256" key="2">
    <source>
        <dbReference type="ARBA" id="ARBA00022573"/>
    </source>
</evidence>
<evidence type="ECO:0000256" key="4">
    <source>
        <dbReference type="ARBA" id="ARBA00022679"/>
    </source>
</evidence>
<keyword evidence="4" id="KW-0808">Transferase</keyword>
<keyword evidence="8" id="KW-1185">Reference proteome</keyword>
<dbReference type="NCBIfam" id="TIGR02467">
    <property type="entry name" value="CbiE"/>
    <property type="match status" value="1"/>
</dbReference>
<dbReference type="Gene3D" id="3.40.1010.10">
    <property type="entry name" value="Cobalt-precorrin-4 Transmethylase, Domain 1"/>
    <property type="match status" value="1"/>
</dbReference>
<dbReference type="NCBIfam" id="TIGR02469">
    <property type="entry name" value="CbiT"/>
    <property type="match status" value="1"/>
</dbReference>
<dbReference type="InterPro" id="IPR000878">
    <property type="entry name" value="4pyrrol_Mease"/>
</dbReference>
<dbReference type="STRING" id="168384.SAMN05660368_03592"/>
<gene>
    <name evidence="7" type="ORF">BRYFOR_05369</name>
</gene>
<dbReference type="CDD" id="cd11644">
    <property type="entry name" value="Precorrin-6Y-MT"/>
    <property type="match status" value="1"/>
</dbReference>
<dbReference type="Gene3D" id="3.30.950.10">
    <property type="entry name" value="Methyltransferase, Cobalt-precorrin-4 Transmethylase, Domain 2"/>
    <property type="match status" value="1"/>
</dbReference>
<dbReference type="PROSITE" id="PS51014">
    <property type="entry name" value="COBK_CBIJ"/>
    <property type="match status" value="1"/>
</dbReference>
<dbReference type="PANTHER" id="PTHR43182">
    <property type="entry name" value="COBALT-PRECORRIN-6B C(15)-METHYLTRANSFERASE (DECARBOXYLATING)"/>
    <property type="match status" value="1"/>
</dbReference>
<keyword evidence="2" id="KW-0169">Cobalamin biosynthesis</keyword>
<keyword evidence="3" id="KW-0489">Methyltransferase</keyword>
<dbReference type="InterPro" id="IPR035996">
    <property type="entry name" value="4pyrrol_Methylase_sf"/>
</dbReference>
<dbReference type="CDD" id="cd02440">
    <property type="entry name" value="AdoMet_MTases"/>
    <property type="match status" value="1"/>
</dbReference>
<dbReference type="RefSeq" id="WP_006860171.1">
    <property type="nucleotide sequence ID" value="NZ_ACCL02000002.1"/>
</dbReference>
<dbReference type="GO" id="GO:0032259">
    <property type="term" value="P:methylation"/>
    <property type="evidence" value="ECO:0007669"/>
    <property type="project" value="UniProtKB-KW"/>
</dbReference>
<dbReference type="InterPro" id="IPR003723">
    <property type="entry name" value="Precorrin-6x_reduct"/>
</dbReference>
<proteinExistence type="predicted"/>
<dbReference type="Pfam" id="PF00590">
    <property type="entry name" value="TP_methylase"/>
    <property type="match status" value="1"/>
</dbReference>
<dbReference type="eggNOG" id="COG2099">
    <property type="taxonomic scope" value="Bacteria"/>
</dbReference>
<evidence type="ECO:0000256" key="3">
    <source>
        <dbReference type="ARBA" id="ARBA00022603"/>
    </source>
</evidence>
<feature type="domain" description="Tetrapyrrole methylase" evidence="6">
    <location>
        <begin position="264"/>
        <end position="450"/>
    </location>
</feature>
<dbReference type="UniPathway" id="UPA00148"/>
<sequence>MYKILIFAGTTEGRELAEYLSRQKIKTEVCVATEYGGQLLGEDAYRTVHAGRLSAEAMCALMEELAEQNGDDVLVVDATHPYAAEVSANIRAACRVSGAVYIRLRRESSPAAGSDMVVVDSVQEAVEFLKGTDGNILVTTGSRELAKYTELPDFSERVYARVLSAPESVEVCAQLGIAGKHLICMQGPFSEDLNAAMLRQFDAKWMVTKESGKTGGFEEKIRAAQRAGARVVLIGRPPEEEGMTPLQVRSLLLEKLQVTPRRHIFIVGTGMGARDGMTVEAQKACEEAELLVGAKRMLEGFDGLLKAQFVSYQPQEIRAYVDAHPEYEKIALLQSGDVGFYSGAKKLYEVFAGEELSVYPGISSVVSLCAKLRIPWEDAKLVSLHGRDTNIIAAVKSHKKVFSLVGKGESLCRLLEKLVHYKMADVRVTVGEDLSYLGEKIRTGTAGELAKENFRDLCVVLIENENAHPVVTHGIEDEAFLRGAVPMTKCEVRIVSLSKLRLCADSVVYDVGAGTGSVSIEAALQVADGQVYAIEKKPEAAALILENQQKFAADNLTVIAGLAPEALETLPAPTHVFIGGSSGNLREILEAVLKKNPSVRIVINCIALETVAEALECLRALPVTDTDIVTVSAARAKEVGSYHMMMGQNPVYIISCSGKSPAADGGMTGTVSVEAADTGKL</sequence>
<dbReference type="InterPro" id="IPR014777">
    <property type="entry name" value="4pyrrole_Mease_sub1"/>
</dbReference>
<dbReference type="GO" id="GO:0009236">
    <property type="term" value="P:cobalamin biosynthetic process"/>
    <property type="evidence" value="ECO:0007669"/>
    <property type="project" value="UniProtKB-UniPathway"/>
</dbReference>
<dbReference type="SUPFAM" id="SSF53335">
    <property type="entry name" value="S-adenosyl-L-methionine-dependent methyltransferases"/>
    <property type="match status" value="1"/>
</dbReference>
<dbReference type="Pfam" id="PF02571">
    <property type="entry name" value="CbiJ"/>
    <property type="match status" value="1"/>
</dbReference>
<evidence type="ECO:0000259" key="6">
    <source>
        <dbReference type="Pfam" id="PF00590"/>
    </source>
</evidence>